<evidence type="ECO:0000259" key="4">
    <source>
        <dbReference type="PROSITE" id="PS51371"/>
    </source>
</evidence>
<dbReference type="eggNOG" id="arCOG00600">
    <property type="taxonomic scope" value="Archaea"/>
</dbReference>
<dbReference type="STRING" id="351160.RCIX1868"/>
<dbReference type="PANTHER" id="PTHR43080">
    <property type="entry name" value="CBS DOMAIN-CONTAINING PROTEIN CBSX3, MITOCHONDRIAL"/>
    <property type="match status" value="1"/>
</dbReference>
<reference evidence="5 6" key="1">
    <citation type="journal article" date="2006" name="Science">
        <title>Genome of rice cluster I archaea -- the key methane producers in the rice rhizosphere.</title>
        <authorList>
            <person name="Erkel C."/>
            <person name="Kube M."/>
            <person name="Reinhardt R."/>
            <person name="Liesack W."/>
        </authorList>
    </citation>
    <scope>NUCLEOTIDE SEQUENCE [LARGE SCALE GENOMIC DNA]</scope>
    <source>
        <strain evidence="6">DSM 22066 / NBRC 105507 / MRE50</strain>
    </source>
</reference>
<dbReference type="InterPro" id="IPR000644">
    <property type="entry name" value="CBS_dom"/>
</dbReference>
<evidence type="ECO:0000313" key="5">
    <source>
        <dbReference type="EMBL" id="CAJ37046.1"/>
    </source>
</evidence>
<proteinExistence type="predicted"/>
<evidence type="ECO:0000256" key="3">
    <source>
        <dbReference type="PROSITE-ProRule" id="PRU00703"/>
    </source>
</evidence>
<dbReference type="SUPFAM" id="SSF54631">
    <property type="entry name" value="CBS-domain pair"/>
    <property type="match status" value="2"/>
</dbReference>
<protein>
    <submittedName>
        <fullName evidence="5">Conserved hypothetical CBS domain protein</fullName>
    </submittedName>
</protein>
<dbReference type="Gene3D" id="3.10.580.10">
    <property type="entry name" value="CBS-domain"/>
    <property type="match status" value="3"/>
</dbReference>
<feature type="domain" description="CBS" evidence="4">
    <location>
        <begin position="135"/>
        <end position="192"/>
    </location>
</feature>
<dbReference type="GeneID" id="5144439"/>
<feature type="domain" description="CBS" evidence="4">
    <location>
        <begin position="12"/>
        <end position="72"/>
    </location>
</feature>
<keyword evidence="1 3" id="KW-0129">CBS domain</keyword>
<evidence type="ECO:0000313" key="6">
    <source>
        <dbReference type="Proteomes" id="UP000000663"/>
    </source>
</evidence>
<dbReference type="RefSeq" id="WP_012035523.1">
    <property type="nucleotide sequence ID" value="NC_009464.1"/>
</dbReference>
<dbReference type="SMART" id="SM00116">
    <property type="entry name" value="CBS"/>
    <property type="match status" value="4"/>
</dbReference>
<keyword evidence="2" id="KW-0486">Methionine biosynthesis</keyword>
<keyword evidence="2" id="KW-0028">Amino-acid biosynthesis</keyword>
<dbReference type="KEGG" id="rci:RCIX1868"/>
<feature type="domain" description="CBS" evidence="4">
    <location>
        <begin position="208"/>
        <end position="259"/>
    </location>
</feature>
<keyword evidence="6" id="KW-1185">Reference proteome</keyword>
<name>Q0W3J7_METAR</name>
<gene>
    <name evidence="5" type="ORF">RCIX1868</name>
</gene>
<evidence type="ECO:0000256" key="1">
    <source>
        <dbReference type="ARBA" id="ARBA00023122"/>
    </source>
</evidence>
<dbReference type="Pfam" id="PF00571">
    <property type="entry name" value="CBS"/>
    <property type="match status" value="4"/>
</dbReference>
<dbReference type="InterPro" id="IPR051257">
    <property type="entry name" value="Diverse_CBS-Domain"/>
</dbReference>
<organism evidence="5 6">
    <name type="scientific">Methanocella arvoryzae (strain DSM 22066 / NBRC 105507 / MRE50)</name>
    <dbReference type="NCBI Taxonomy" id="351160"/>
    <lineage>
        <taxon>Archaea</taxon>
        <taxon>Methanobacteriati</taxon>
        <taxon>Methanobacteriota</taxon>
        <taxon>Stenosarchaea group</taxon>
        <taxon>Methanomicrobia</taxon>
        <taxon>Methanocellales</taxon>
        <taxon>Methanocellaceae</taxon>
        <taxon>Methanocella</taxon>
    </lineage>
</organism>
<evidence type="ECO:0000256" key="2">
    <source>
        <dbReference type="ARBA" id="ARBA00023167"/>
    </source>
</evidence>
<sequence length="259" mass="28662">MTQLTLMKLKDVMSKPLIIDKSDRITEALDMMDKHHVRRLIVRHSGQVMGIISIRSICESLGSRRKYNHPPSLFHAADALSNSFALLSPDDELEKAIQALKEVDAVVVADTSIRGSISTSDILRHVAPSGPVASLMKTPITAPPDARVSHIRRLMMEQGVSRVPIMDGATLVGMVSETDVAAAFRGVKRRSAQNHEDNNVERMIAMDILRVNVITVSPETDIREAARIMLENDIGALPVLDDRRRLVGIITRRDIVRAI</sequence>
<dbReference type="GO" id="GO:0009086">
    <property type="term" value="P:methionine biosynthetic process"/>
    <property type="evidence" value="ECO:0007669"/>
    <property type="project" value="UniProtKB-KW"/>
</dbReference>
<dbReference type="Proteomes" id="UP000000663">
    <property type="component" value="Chromosome"/>
</dbReference>
<accession>Q0W3J7</accession>
<dbReference type="EMBL" id="AM114193">
    <property type="protein sequence ID" value="CAJ37046.1"/>
    <property type="molecule type" value="Genomic_DNA"/>
</dbReference>
<dbReference type="AlphaFoldDB" id="Q0W3J7"/>
<dbReference type="InterPro" id="IPR046342">
    <property type="entry name" value="CBS_dom_sf"/>
</dbReference>
<dbReference type="CDD" id="cd02205">
    <property type="entry name" value="CBS_pair_SF"/>
    <property type="match status" value="1"/>
</dbReference>
<dbReference type="PROSITE" id="PS51371">
    <property type="entry name" value="CBS"/>
    <property type="match status" value="3"/>
</dbReference>
<dbReference type="PANTHER" id="PTHR43080:SF2">
    <property type="entry name" value="CBS DOMAIN-CONTAINING PROTEIN"/>
    <property type="match status" value="1"/>
</dbReference>